<protein>
    <submittedName>
        <fullName evidence="1">Uncharacterized protein</fullName>
    </submittedName>
</protein>
<gene>
    <name evidence="1" type="ORF">SAMN05216270_108220</name>
</gene>
<dbReference type="AlphaFoldDB" id="A0A1G6YC80"/>
<proteinExistence type="predicted"/>
<keyword evidence="2" id="KW-1185">Reference proteome</keyword>
<sequence length="83" mass="9212">MVVKATKQGVRAHVLLNHTEGPVVAEILDPVDPASRTIRFRPLWQTNRSRWKDTVTKSASEVLDDALAADTEMSSVIDGQKQE</sequence>
<organism evidence="1 2">
    <name type="scientific">Glycomyces harbinensis</name>
    <dbReference type="NCBI Taxonomy" id="58114"/>
    <lineage>
        <taxon>Bacteria</taxon>
        <taxon>Bacillati</taxon>
        <taxon>Actinomycetota</taxon>
        <taxon>Actinomycetes</taxon>
        <taxon>Glycomycetales</taxon>
        <taxon>Glycomycetaceae</taxon>
        <taxon>Glycomyces</taxon>
    </lineage>
</organism>
<evidence type="ECO:0000313" key="2">
    <source>
        <dbReference type="Proteomes" id="UP000198949"/>
    </source>
</evidence>
<dbReference type="Proteomes" id="UP000198949">
    <property type="component" value="Unassembled WGS sequence"/>
</dbReference>
<dbReference type="EMBL" id="FNAD01000008">
    <property type="protein sequence ID" value="SDD87216.1"/>
    <property type="molecule type" value="Genomic_DNA"/>
</dbReference>
<accession>A0A1G6YC80</accession>
<reference evidence="2" key="1">
    <citation type="submission" date="2016-10" db="EMBL/GenBank/DDBJ databases">
        <authorList>
            <person name="Varghese N."/>
            <person name="Submissions S."/>
        </authorList>
    </citation>
    <scope>NUCLEOTIDE SEQUENCE [LARGE SCALE GENOMIC DNA]</scope>
    <source>
        <strain evidence="2">CGMCC 4.3516</strain>
    </source>
</reference>
<evidence type="ECO:0000313" key="1">
    <source>
        <dbReference type="EMBL" id="SDD87216.1"/>
    </source>
</evidence>
<name>A0A1G6YC80_9ACTN</name>